<accession>A0A3R7MA81</accession>
<dbReference type="InterPro" id="IPR052613">
    <property type="entry name" value="LicD_transferase"/>
</dbReference>
<evidence type="ECO:0000259" key="2">
    <source>
        <dbReference type="Pfam" id="PF04991"/>
    </source>
</evidence>
<organism evidence="3 4">
    <name type="scientific">Penaeus vannamei</name>
    <name type="common">Whiteleg shrimp</name>
    <name type="synonym">Litopenaeus vannamei</name>
    <dbReference type="NCBI Taxonomy" id="6689"/>
    <lineage>
        <taxon>Eukaryota</taxon>
        <taxon>Metazoa</taxon>
        <taxon>Ecdysozoa</taxon>
        <taxon>Arthropoda</taxon>
        <taxon>Crustacea</taxon>
        <taxon>Multicrustacea</taxon>
        <taxon>Malacostraca</taxon>
        <taxon>Eumalacostraca</taxon>
        <taxon>Eucarida</taxon>
        <taxon>Decapoda</taxon>
        <taxon>Dendrobranchiata</taxon>
        <taxon>Penaeoidea</taxon>
        <taxon>Penaeidae</taxon>
        <taxon>Penaeus</taxon>
    </lineage>
</organism>
<dbReference type="GO" id="GO:0009100">
    <property type="term" value="P:glycoprotein metabolic process"/>
    <property type="evidence" value="ECO:0007669"/>
    <property type="project" value="UniProtKB-ARBA"/>
</dbReference>
<dbReference type="PANTHER" id="PTHR13627">
    <property type="entry name" value="FUKUTIN RELATED PROTEIN"/>
    <property type="match status" value="1"/>
</dbReference>
<reference evidence="3 4" key="2">
    <citation type="submission" date="2019-01" db="EMBL/GenBank/DDBJ databases">
        <title>The decoding of complex shrimp genome reveals the adaptation for benthos swimmer, frequently molting mechanism and breeding impact on genome.</title>
        <authorList>
            <person name="Sun Y."/>
            <person name="Gao Y."/>
            <person name="Yu Y."/>
        </authorList>
    </citation>
    <scope>NUCLEOTIDE SEQUENCE [LARGE SCALE GENOMIC DNA]</scope>
    <source>
        <tissue evidence="3">Muscle</tissue>
    </source>
</reference>
<dbReference type="Pfam" id="PF04991">
    <property type="entry name" value="LicD"/>
    <property type="match status" value="1"/>
</dbReference>
<reference evidence="3 4" key="1">
    <citation type="submission" date="2018-04" db="EMBL/GenBank/DDBJ databases">
        <authorList>
            <person name="Zhang X."/>
            <person name="Yuan J."/>
            <person name="Li F."/>
            <person name="Xiang J."/>
        </authorList>
    </citation>
    <scope>NUCLEOTIDE SEQUENCE [LARGE SCALE GENOMIC DNA]</scope>
    <source>
        <tissue evidence="3">Muscle</tissue>
    </source>
</reference>
<feature type="transmembrane region" description="Helical" evidence="1">
    <location>
        <begin position="9"/>
        <end position="27"/>
    </location>
</feature>
<evidence type="ECO:0000313" key="3">
    <source>
        <dbReference type="EMBL" id="ROT77174.1"/>
    </source>
</evidence>
<keyword evidence="1" id="KW-1133">Transmembrane helix</keyword>
<protein>
    <recommendedName>
        <fullName evidence="2">LicD/FKTN/FKRP nucleotidyltransferase domain-containing protein</fullName>
    </recommendedName>
</protein>
<keyword evidence="4" id="KW-1185">Reference proteome</keyword>
<proteinExistence type="predicted"/>
<dbReference type="PANTHER" id="PTHR13627:SF34">
    <property type="entry name" value="RIBITOL-5-PHOSPHATE TRANSFERASE"/>
    <property type="match status" value="1"/>
</dbReference>
<dbReference type="OrthoDB" id="444255at2759"/>
<feature type="domain" description="LicD/FKTN/FKRP nucleotidyltransferase" evidence="2">
    <location>
        <begin position="415"/>
        <end position="446"/>
    </location>
</feature>
<name>A0A3R7MA81_PENVA</name>
<keyword evidence="1" id="KW-0472">Membrane</keyword>
<keyword evidence="1" id="KW-0812">Transmembrane</keyword>
<evidence type="ECO:0000256" key="1">
    <source>
        <dbReference type="SAM" id="Phobius"/>
    </source>
</evidence>
<dbReference type="AlphaFoldDB" id="A0A3R7MA81"/>
<sequence length="586" mass="65996">MRDGTAKKLVAWACLGAGTVILTWTIFTMGSPRWLPVSISAWMRRKPLPRTPPVPCLPLAMRQRLASELASLSRDILAHADEDPHNSKWSAQLNLITSVLDPRMDQEDLRPPSLVCPEDFDSTTFSELKCNSAPPLAQVLSVILPARGWDEDRVSRVVHGLGKKHGLTVILLLGKDDPEPPRSEKLLVLRQNQSLSSGALLNEAVSWVKTSHVLVGHGLVHFSWDFSPLTRLLRVIDRLPAVGVAAGAYRDESGRWNHGCLQRSITNYHATFIRGYQYSGQECMYCDDVLGPFLAPASLLRRPSFGNTLDGPLLYRDWFTRLGQEGFLYLVCPDVMFFVETEPVMTREDWKAYATMWVLQGVSGFDNKEYDFSCTEVHINCANLRNKIDYYLIPPCCSDILMNGMAITNGFAEVTGVEYEMHHGSLLGAVKLGSYLPWDFDHDIYFDCRDKRAWKAMGTYLKRTKSGCSLRFSSSKVPYVIQCRTYFIDMVCRKPLSRHTLPDVYRNVSTWVEYGGYRVPVMANPGAAARDQAGPNNLRHAQHWRVPDHPDAGAWRACQNPFKQACLDRHPADGSLAFSYPPRCLP</sequence>
<gene>
    <name evidence="3" type="ORF">C7M84_004203</name>
</gene>
<comment type="caution">
    <text evidence="3">The sequence shown here is derived from an EMBL/GenBank/DDBJ whole genome shotgun (WGS) entry which is preliminary data.</text>
</comment>
<evidence type="ECO:0000313" key="4">
    <source>
        <dbReference type="Proteomes" id="UP000283509"/>
    </source>
</evidence>
<dbReference type="InterPro" id="IPR007074">
    <property type="entry name" value="LicD/FKTN/FKRP_NTP_transf"/>
</dbReference>
<dbReference type="Proteomes" id="UP000283509">
    <property type="component" value="Unassembled WGS sequence"/>
</dbReference>
<dbReference type="EMBL" id="QCYY01001562">
    <property type="protein sequence ID" value="ROT77174.1"/>
    <property type="molecule type" value="Genomic_DNA"/>
</dbReference>